<dbReference type="InterPro" id="IPR008183">
    <property type="entry name" value="Aldose_1/G6P_1-epimerase"/>
</dbReference>
<evidence type="ECO:0000313" key="2">
    <source>
        <dbReference type="Proteomes" id="UP000440304"/>
    </source>
</evidence>
<dbReference type="InterPro" id="IPR011013">
    <property type="entry name" value="Gal_mutarotase_sf_dom"/>
</dbReference>
<dbReference type="CDD" id="cd09021">
    <property type="entry name" value="Aldose_epim_Ec_YphB"/>
    <property type="match status" value="1"/>
</dbReference>
<organism evidence="1 2">
    <name type="scientific">Shinella zoogloeoides</name>
    <name type="common">Crabtreella saccharophila</name>
    <dbReference type="NCBI Taxonomy" id="352475"/>
    <lineage>
        <taxon>Bacteria</taxon>
        <taxon>Pseudomonadati</taxon>
        <taxon>Pseudomonadota</taxon>
        <taxon>Alphaproteobacteria</taxon>
        <taxon>Hyphomicrobiales</taxon>
        <taxon>Rhizobiaceae</taxon>
        <taxon>Shinella</taxon>
    </lineage>
</organism>
<dbReference type="OrthoDB" id="9796517at2"/>
<dbReference type="GO" id="GO:0030246">
    <property type="term" value="F:carbohydrate binding"/>
    <property type="evidence" value="ECO:0007669"/>
    <property type="project" value="InterPro"/>
</dbReference>
<accession>A0A6N8TCM8</accession>
<dbReference type="Pfam" id="PF01263">
    <property type="entry name" value="Aldose_epim"/>
    <property type="match status" value="1"/>
</dbReference>
<sequence>MAGDVIRLEADGLAVEASPLGGAILSAYWHGIPVLAPTPSPGLASTMLGAEACFPLVPFGNRIENNGFRFEARDHVLLPNTADPLVLHGDGWLRRWTLAERTPHRIVFHHRHEADAASPFDYEAAQTIALGKDCLTLSLDIVNRAAGTLPYGLGFHPYFPRTPAVRLFASAGRYAPERELHLPAQSEPVPHDLDFSAGAPLPARWLNNAFDGWDSAADIEYPETGLILSLEADDTFRFFTLYAPAPEAGFFCFEPMTHRPNAHNAPDTDGLVPLAPGERLAGTLTIRCRRGEA</sequence>
<reference evidence="1 2" key="1">
    <citation type="submission" date="2019-12" db="EMBL/GenBank/DDBJ databases">
        <title>Shinella granuli gen. nov., sp. nov., and proposal of the reclassification of Zoogloea ramigera ATCC 19623 as Shinella zoogloeoides sp. nov.</title>
        <authorList>
            <person name="Gao J."/>
        </authorList>
    </citation>
    <scope>NUCLEOTIDE SEQUENCE [LARGE SCALE GENOMIC DNA]</scope>
    <source>
        <strain evidence="1 2">DSM 287</strain>
    </source>
</reference>
<gene>
    <name evidence="1" type="ORF">GR156_11975</name>
</gene>
<protein>
    <submittedName>
        <fullName evidence="1">Aldose 1-epimerase</fullName>
    </submittedName>
</protein>
<dbReference type="InterPro" id="IPR014718">
    <property type="entry name" value="GH-type_carb-bd"/>
</dbReference>
<dbReference type="Gene3D" id="2.70.98.10">
    <property type="match status" value="1"/>
</dbReference>
<evidence type="ECO:0000313" key="1">
    <source>
        <dbReference type="EMBL" id="MXO01027.1"/>
    </source>
</evidence>
<dbReference type="SUPFAM" id="SSF74650">
    <property type="entry name" value="Galactose mutarotase-like"/>
    <property type="match status" value="1"/>
</dbReference>
<proteinExistence type="predicted"/>
<dbReference type="AlphaFoldDB" id="A0A6N8TCM8"/>
<dbReference type="GO" id="GO:0016853">
    <property type="term" value="F:isomerase activity"/>
    <property type="evidence" value="ECO:0007669"/>
    <property type="project" value="InterPro"/>
</dbReference>
<comment type="caution">
    <text evidence="1">The sequence shown here is derived from an EMBL/GenBank/DDBJ whole genome shotgun (WGS) entry which is preliminary data.</text>
</comment>
<dbReference type="EMBL" id="WUML01000008">
    <property type="protein sequence ID" value="MXO01027.1"/>
    <property type="molecule type" value="Genomic_DNA"/>
</dbReference>
<dbReference type="Proteomes" id="UP000440304">
    <property type="component" value="Unassembled WGS sequence"/>
</dbReference>
<dbReference type="GO" id="GO:0005975">
    <property type="term" value="P:carbohydrate metabolic process"/>
    <property type="evidence" value="ECO:0007669"/>
    <property type="project" value="InterPro"/>
</dbReference>
<dbReference type="RefSeq" id="WP_160786405.1">
    <property type="nucleotide sequence ID" value="NZ_CP086610.1"/>
</dbReference>
<name>A0A6N8TCM8_SHIZO</name>